<evidence type="ECO:0000259" key="1">
    <source>
        <dbReference type="PROSITE" id="PS50011"/>
    </source>
</evidence>
<comment type="caution">
    <text evidence="2">The sequence shown here is derived from an EMBL/GenBank/DDBJ whole genome shotgun (WGS) entry which is preliminary data.</text>
</comment>
<dbReference type="GO" id="GO:0005524">
    <property type="term" value="F:ATP binding"/>
    <property type="evidence" value="ECO:0007669"/>
    <property type="project" value="InterPro"/>
</dbReference>
<dbReference type="InterPro" id="IPR053215">
    <property type="entry name" value="TKL_Ser/Thr_kinase"/>
</dbReference>
<feature type="non-terminal residue" evidence="2">
    <location>
        <position position="103"/>
    </location>
</feature>
<dbReference type="Pfam" id="PF07714">
    <property type="entry name" value="PK_Tyr_Ser-Thr"/>
    <property type="match status" value="1"/>
</dbReference>
<organism evidence="2">
    <name type="scientific">marine sediment metagenome</name>
    <dbReference type="NCBI Taxonomy" id="412755"/>
    <lineage>
        <taxon>unclassified sequences</taxon>
        <taxon>metagenomes</taxon>
        <taxon>ecological metagenomes</taxon>
    </lineage>
</organism>
<dbReference type="EMBL" id="BART01009618">
    <property type="protein sequence ID" value="GAG78776.1"/>
    <property type="molecule type" value="Genomic_DNA"/>
</dbReference>
<proteinExistence type="predicted"/>
<evidence type="ECO:0000313" key="2">
    <source>
        <dbReference type="EMBL" id="GAG78776.1"/>
    </source>
</evidence>
<dbReference type="PROSITE" id="PS50011">
    <property type="entry name" value="PROTEIN_KINASE_DOM"/>
    <property type="match status" value="1"/>
</dbReference>
<dbReference type="InterPro" id="IPR000719">
    <property type="entry name" value="Prot_kinase_dom"/>
</dbReference>
<dbReference type="PANTHER" id="PTHR45756:SF1">
    <property type="entry name" value="PROTEIN KINASE DOMAIN CONTAINING PROTEIN"/>
    <property type="match status" value="1"/>
</dbReference>
<name>X1C309_9ZZZZ</name>
<dbReference type="SUPFAM" id="SSF56112">
    <property type="entry name" value="Protein kinase-like (PK-like)"/>
    <property type="match status" value="1"/>
</dbReference>
<dbReference type="AlphaFoldDB" id="X1C309"/>
<dbReference type="PANTHER" id="PTHR45756">
    <property type="entry name" value="PALMITOYLTRANSFERASE"/>
    <property type="match status" value="1"/>
</dbReference>
<feature type="domain" description="Protein kinase" evidence="1">
    <location>
        <begin position="1"/>
        <end position="103"/>
    </location>
</feature>
<dbReference type="InterPro" id="IPR011009">
    <property type="entry name" value="Kinase-like_dom_sf"/>
</dbReference>
<gene>
    <name evidence="2" type="ORF">S01H4_21265</name>
</gene>
<reference evidence="2" key="1">
    <citation type="journal article" date="2014" name="Front. Microbiol.">
        <title>High frequency of phylogenetically diverse reductive dehalogenase-homologous genes in deep subseafloor sedimentary metagenomes.</title>
        <authorList>
            <person name="Kawai M."/>
            <person name="Futagami T."/>
            <person name="Toyoda A."/>
            <person name="Takaki Y."/>
            <person name="Nishi S."/>
            <person name="Hori S."/>
            <person name="Arai W."/>
            <person name="Tsubouchi T."/>
            <person name="Morono Y."/>
            <person name="Uchiyama I."/>
            <person name="Ito T."/>
            <person name="Fujiyama A."/>
            <person name="Inagaki F."/>
            <person name="Takami H."/>
        </authorList>
    </citation>
    <scope>NUCLEOTIDE SEQUENCE</scope>
    <source>
        <strain evidence="2">Expedition CK06-06</strain>
    </source>
</reference>
<dbReference type="Gene3D" id="1.10.510.10">
    <property type="entry name" value="Transferase(Phosphotransferase) domain 1"/>
    <property type="match status" value="1"/>
</dbReference>
<dbReference type="GO" id="GO:0004672">
    <property type="term" value="F:protein kinase activity"/>
    <property type="evidence" value="ECO:0007669"/>
    <property type="project" value="InterPro"/>
</dbReference>
<sequence>MCKTDDIQASFTDFENEVTLLSSLMHPYIIKFYGATVQSPNIGIIMEYCENGNLKKFLKSYNKENNDIIPFLFKLYIINKISNGMMFLHSKDVIHRDLKPQNI</sequence>
<dbReference type="InterPro" id="IPR001245">
    <property type="entry name" value="Ser-Thr/Tyr_kinase_cat_dom"/>
</dbReference>
<protein>
    <recommendedName>
        <fullName evidence="1">Protein kinase domain-containing protein</fullName>
    </recommendedName>
</protein>
<accession>X1C309</accession>